<proteinExistence type="predicted"/>
<dbReference type="CDD" id="cd12148">
    <property type="entry name" value="fungal_TF_MHR"/>
    <property type="match status" value="1"/>
</dbReference>
<evidence type="ECO:0000259" key="8">
    <source>
        <dbReference type="PROSITE" id="PS50048"/>
    </source>
</evidence>
<keyword evidence="7" id="KW-0812">Transmembrane</keyword>
<evidence type="ECO:0000256" key="2">
    <source>
        <dbReference type="ARBA" id="ARBA00022723"/>
    </source>
</evidence>
<dbReference type="Pfam" id="PF04082">
    <property type="entry name" value="Fungal_trans"/>
    <property type="match status" value="1"/>
</dbReference>
<evidence type="ECO:0000256" key="3">
    <source>
        <dbReference type="ARBA" id="ARBA00023015"/>
    </source>
</evidence>
<comment type="subcellular location">
    <subcellularLocation>
        <location evidence="1">Nucleus</location>
    </subcellularLocation>
</comment>
<keyword evidence="4" id="KW-0238">DNA-binding</keyword>
<dbReference type="PANTHER" id="PTHR46910">
    <property type="entry name" value="TRANSCRIPTION FACTOR PDR1"/>
    <property type="match status" value="1"/>
</dbReference>
<comment type="caution">
    <text evidence="9">The sequence shown here is derived from an EMBL/GenBank/DDBJ whole genome shotgun (WGS) entry which is preliminary data.</text>
</comment>
<evidence type="ECO:0000256" key="1">
    <source>
        <dbReference type="ARBA" id="ARBA00004123"/>
    </source>
</evidence>
<evidence type="ECO:0000313" key="9">
    <source>
        <dbReference type="EMBL" id="KAJ8990647.1"/>
    </source>
</evidence>
<sequence>MSETPVSVSSDSPSTSTLVSSRISRACDSCHRKKIKCDGVRPRCDYCQHHGLECTFTRAPRGPKRASRSRRLKESDLVRRMERIEQLITENIKRRNGQSNPIVRDRDAKAVTNDPRPHGPVRNDSPSVANVGRIYCAGYQLGDINLFHGVPFLSREGQKWIGFRTEETDVNPDMGAQGPLWQNHGPAWPTIPWPGNMSATNGKSPQLPPRAVAEKCFELYLRSEVSSVFPIADPVLFPQILEKAYNAGLANAHEVLPAKACVLSFSALAATLLGNTASEPLPPIDVSGYGNAAAFLFADVVNARPSTEAVGALMMLAVYQFACGHIQPLDITLSTASRFLFMLGAHLYPGEDVDVLPSEPQSIETRTILHRRDLFWMSYNLDKEITFRTGRPPIWNDTSCDLTFPKWYSKQTAPDFTGNFRLPGDLGLSLVKSKAYEKLYSPHSLKKSDAEILRDIRELDELLENWRLSQPTVSRPKLSFSQEPPGWLYSVDLQHMRIHSFFLRLEYYHCMTTIHQASSRCKNWTHNHRIQQGLSSSLDLALESSRSLLSCLHAGDSVLLLAPNLFWVVLFYPLSATLILFCNVLLNPASPVAASDTRLLRSCLDYINNKLGSISSLSESQLLHLQSVQAFAAEVVRSAESLVSQNMKAA</sequence>
<dbReference type="GO" id="GO:0006351">
    <property type="term" value="P:DNA-templated transcription"/>
    <property type="evidence" value="ECO:0007669"/>
    <property type="project" value="InterPro"/>
</dbReference>
<dbReference type="AlphaFoldDB" id="A0AAN6IU30"/>
<evidence type="ECO:0000313" key="10">
    <source>
        <dbReference type="Proteomes" id="UP001161757"/>
    </source>
</evidence>
<keyword evidence="7" id="KW-1133">Transmembrane helix</keyword>
<dbReference type="InterPro" id="IPR007219">
    <property type="entry name" value="XnlR_reg_dom"/>
</dbReference>
<name>A0AAN6IU30_EXODE</name>
<gene>
    <name evidence="9" type="ORF">HRR80_005424</name>
</gene>
<dbReference type="PROSITE" id="PS50048">
    <property type="entry name" value="ZN2_CY6_FUNGAL_2"/>
    <property type="match status" value="1"/>
</dbReference>
<dbReference type="GO" id="GO:0000981">
    <property type="term" value="F:DNA-binding transcription factor activity, RNA polymerase II-specific"/>
    <property type="evidence" value="ECO:0007669"/>
    <property type="project" value="InterPro"/>
</dbReference>
<keyword evidence="7" id="KW-0472">Membrane</keyword>
<evidence type="ECO:0000256" key="5">
    <source>
        <dbReference type="ARBA" id="ARBA00023163"/>
    </source>
</evidence>
<feature type="transmembrane region" description="Helical" evidence="7">
    <location>
        <begin position="565"/>
        <end position="586"/>
    </location>
</feature>
<dbReference type="PROSITE" id="PS00463">
    <property type="entry name" value="ZN2_CY6_FUNGAL_1"/>
    <property type="match status" value="1"/>
</dbReference>
<keyword evidence="2" id="KW-0479">Metal-binding</keyword>
<accession>A0AAN6IU30</accession>
<dbReference type="Gene3D" id="4.10.240.10">
    <property type="entry name" value="Zn(2)-C6 fungal-type DNA-binding domain"/>
    <property type="match status" value="1"/>
</dbReference>
<dbReference type="InterPro" id="IPR036864">
    <property type="entry name" value="Zn2-C6_fun-type_DNA-bd_sf"/>
</dbReference>
<dbReference type="GO" id="GO:0005634">
    <property type="term" value="C:nucleus"/>
    <property type="evidence" value="ECO:0007669"/>
    <property type="project" value="UniProtKB-SubCell"/>
</dbReference>
<dbReference type="PANTHER" id="PTHR46910:SF37">
    <property type="entry name" value="ZN(II)2CYS6 TRANSCRIPTION FACTOR (EUROFUNG)"/>
    <property type="match status" value="1"/>
</dbReference>
<dbReference type="SUPFAM" id="SSF57701">
    <property type="entry name" value="Zn2/Cys6 DNA-binding domain"/>
    <property type="match status" value="1"/>
</dbReference>
<keyword evidence="3" id="KW-0805">Transcription regulation</keyword>
<dbReference type="Pfam" id="PF00172">
    <property type="entry name" value="Zn_clus"/>
    <property type="match status" value="1"/>
</dbReference>
<evidence type="ECO:0000256" key="6">
    <source>
        <dbReference type="ARBA" id="ARBA00023242"/>
    </source>
</evidence>
<keyword evidence="5" id="KW-0804">Transcription</keyword>
<dbReference type="InterPro" id="IPR001138">
    <property type="entry name" value="Zn2Cys6_DnaBD"/>
</dbReference>
<feature type="domain" description="Zn(2)-C6 fungal-type" evidence="8">
    <location>
        <begin position="26"/>
        <end position="56"/>
    </location>
</feature>
<dbReference type="GO" id="GO:0003677">
    <property type="term" value="F:DNA binding"/>
    <property type="evidence" value="ECO:0007669"/>
    <property type="project" value="UniProtKB-KW"/>
</dbReference>
<dbReference type="EMBL" id="JAJGCB010000010">
    <property type="protein sequence ID" value="KAJ8990647.1"/>
    <property type="molecule type" value="Genomic_DNA"/>
</dbReference>
<protein>
    <recommendedName>
        <fullName evidence="8">Zn(2)-C6 fungal-type domain-containing protein</fullName>
    </recommendedName>
</protein>
<keyword evidence="6" id="KW-0539">Nucleus</keyword>
<dbReference type="SMART" id="SM00066">
    <property type="entry name" value="GAL4"/>
    <property type="match status" value="1"/>
</dbReference>
<dbReference type="InterPro" id="IPR050987">
    <property type="entry name" value="AtrR-like"/>
</dbReference>
<reference evidence="9" key="1">
    <citation type="submission" date="2023-01" db="EMBL/GenBank/DDBJ databases">
        <title>Exophiala dermititidis isolated from Cystic Fibrosis Patient.</title>
        <authorList>
            <person name="Kurbessoian T."/>
            <person name="Crocker A."/>
            <person name="Murante D."/>
            <person name="Hogan D.A."/>
            <person name="Stajich J.E."/>
        </authorList>
    </citation>
    <scope>NUCLEOTIDE SEQUENCE</scope>
    <source>
        <strain evidence="9">Ex8</strain>
    </source>
</reference>
<dbReference type="SMART" id="SM00906">
    <property type="entry name" value="Fungal_trans"/>
    <property type="match status" value="1"/>
</dbReference>
<dbReference type="CDD" id="cd00067">
    <property type="entry name" value="GAL4"/>
    <property type="match status" value="1"/>
</dbReference>
<dbReference type="GO" id="GO:0008270">
    <property type="term" value="F:zinc ion binding"/>
    <property type="evidence" value="ECO:0007669"/>
    <property type="project" value="InterPro"/>
</dbReference>
<organism evidence="9 10">
    <name type="scientific">Exophiala dermatitidis</name>
    <name type="common">Black yeast-like fungus</name>
    <name type="synonym">Wangiella dermatitidis</name>
    <dbReference type="NCBI Taxonomy" id="5970"/>
    <lineage>
        <taxon>Eukaryota</taxon>
        <taxon>Fungi</taxon>
        <taxon>Dikarya</taxon>
        <taxon>Ascomycota</taxon>
        <taxon>Pezizomycotina</taxon>
        <taxon>Eurotiomycetes</taxon>
        <taxon>Chaetothyriomycetidae</taxon>
        <taxon>Chaetothyriales</taxon>
        <taxon>Herpotrichiellaceae</taxon>
        <taxon>Exophiala</taxon>
    </lineage>
</organism>
<dbReference type="Proteomes" id="UP001161757">
    <property type="component" value="Unassembled WGS sequence"/>
</dbReference>
<evidence type="ECO:0000256" key="4">
    <source>
        <dbReference type="ARBA" id="ARBA00023125"/>
    </source>
</evidence>
<evidence type="ECO:0000256" key="7">
    <source>
        <dbReference type="SAM" id="Phobius"/>
    </source>
</evidence>